<name>A0A951PR21_9CYAN</name>
<protein>
    <submittedName>
        <fullName evidence="1">Uncharacterized protein</fullName>
    </submittedName>
</protein>
<proteinExistence type="predicted"/>
<comment type="caution">
    <text evidence="1">The sequence shown here is derived from an EMBL/GenBank/DDBJ whole genome shotgun (WGS) entry which is preliminary data.</text>
</comment>
<evidence type="ECO:0000313" key="1">
    <source>
        <dbReference type="EMBL" id="MBW4547682.1"/>
    </source>
</evidence>
<accession>A0A951PR21</accession>
<organism evidence="1 2">
    <name type="scientific">Symplocastrum torsivum CPER-KK1</name>
    <dbReference type="NCBI Taxonomy" id="450513"/>
    <lineage>
        <taxon>Bacteria</taxon>
        <taxon>Bacillati</taxon>
        <taxon>Cyanobacteriota</taxon>
        <taxon>Cyanophyceae</taxon>
        <taxon>Oscillatoriophycideae</taxon>
        <taxon>Oscillatoriales</taxon>
        <taxon>Microcoleaceae</taxon>
        <taxon>Symplocastrum</taxon>
    </lineage>
</organism>
<reference evidence="1" key="1">
    <citation type="submission" date="2021-05" db="EMBL/GenBank/DDBJ databases">
        <authorList>
            <person name="Pietrasiak N."/>
            <person name="Ward R."/>
            <person name="Stajich J.E."/>
            <person name="Kurbessoian T."/>
        </authorList>
    </citation>
    <scope>NUCLEOTIDE SEQUENCE</scope>
    <source>
        <strain evidence="1">CPER-KK1</strain>
    </source>
</reference>
<reference evidence="1" key="2">
    <citation type="journal article" date="2022" name="Microbiol. Resour. Announc.">
        <title>Metagenome Sequencing to Explore Phylogenomics of Terrestrial Cyanobacteria.</title>
        <authorList>
            <person name="Ward R.D."/>
            <person name="Stajich J.E."/>
            <person name="Johansen J.R."/>
            <person name="Huntemann M."/>
            <person name="Clum A."/>
            <person name="Foster B."/>
            <person name="Foster B."/>
            <person name="Roux S."/>
            <person name="Palaniappan K."/>
            <person name="Varghese N."/>
            <person name="Mukherjee S."/>
            <person name="Reddy T.B.K."/>
            <person name="Daum C."/>
            <person name="Copeland A."/>
            <person name="Chen I.A."/>
            <person name="Ivanova N.N."/>
            <person name="Kyrpides N.C."/>
            <person name="Shapiro N."/>
            <person name="Eloe-Fadrosh E.A."/>
            <person name="Pietrasiak N."/>
        </authorList>
    </citation>
    <scope>NUCLEOTIDE SEQUENCE</scope>
    <source>
        <strain evidence="1">CPER-KK1</strain>
    </source>
</reference>
<gene>
    <name evidence="1" type="ORF">KME25_25055</name>
</gene>
<dbReference type="Proteomes" id="UP000753908">
    <property type="component" value="Unassembled WGS sequence"/>
</dbReference>
<dbReference type="AlphaFoldDB" id="A0A951PR21"/>
<evidence type="ECO:0000313" key="2">
    <source>
        <dbReference type="Proteomes" id="UP000753908"/>
    </source>
</evidence>
<sequence>MLKFFQKLKERWEIEQATRKTIEIYKTGTAEERQQIEDLLWEVGRQKNDMAQAEAVVKSLRQIL</sequence>
<dbReference type="EMBL" id="JAHHIF010000046">
    <property type="protein sequence ID" value="MBW4547682.1"/>
    <property type="molecule type" value="Genomic_DNA"/>
</dbReference>